<dbReference type="Proteomes" id="UP001165120">
    <property type="component" value="Unassembled WGS sequence"/>
</dbReference>
<accession>A0A9W6SXE8</accession>
<evidence type="ECO:0000256" key="4">
    <source>
        <dbReference type="ARBA" id="ARBA00023242"/>
    </source>
</evidence>
<dbReference type="PIRSF" id="PIRSF017302">
    <property type="entry name" value="Gltscr2"/>
    <property type="match status" value="1"/>
</dbReference>
<proteinExistence type="inferred from homology"/>
<reference evidence="7" key="1">
    <citation type="submission" date="2023-04" db="EMBL/GenBank/DDBJ databases">
        <title>Candida boidinii NBRC 10035.</title>
        <authorList>
            <person name="Ichikawa N."/>
            <person name="Sato H."/>
            <person name="Tonouchi N."/>
        </authorList>
    </citation>
    <scope>NUCLEOTIDE SEQUENCE</scope>
    <source>
        <strain evidence="7">NBRC 10035</strain>
    </source>
</reference>
<evidence type="ECO:0000313" key="7">
    <source>
        <dbReference type="EMBL" id="GME68043.1"/>
    </source>
</evidence>
<keyword evidence="4 5" id="KW-0539">Nucleus</keyword>
<evidence type="ECO:0000256" key="6">
    <source>
        <dbReference type="SAM" id="MobiDB-lite"/>
    </source>
</evidence>
<evidence type="ECO:0000256" key="1">
    <source>
        <dbReference type="ARBA" id="ARBA00008838"/>
    </source>
</evidence>
<protein>
    <recommendedName>
        <fullName evidence="2 5">Ribosome biogenesis protein NOP53</fullName>
    </recommendedName>
</protein>
<sequence length="447" mass="52302">MEVGKPSQKGQSSRKGKRAWRKNIDIGDVEKGIEERREELIEHGEAIENVDSGDLFIIDDEADEKTVKKMKRENIKPLKSQEILNQRSKVAPLKVERNKRKIQGVDKKEIHRLMKLAGRVQGETQAKELLVKDGLVKSKSYDVWGEETEDPDYKKVKIPIPEFLVKSSGTSYTKATRAPSTLKQAPIKVKEIEAVPHGGKSFNPSFEKWQDLIKQEYFREKTKEDQKIALEEHKKRILFLIDTLHDNELDEDSDEEDEEEKEKESEQNNTANKEKKSGDEEDEEEYDEVEDERYLLSVNAPVVNKEKTKAQRNREKRHKQRVKLETELKELKLRLKELEQLPDTPVIEEPKDAAVSEKTKREKSEENKLKRNKKKLFKHRSIDESIEVKLSDELSDSLRKLKPEGNIFYDEMRKLQNSGKVEARVPLKQKKKYAPKITEKWTYKDFK</sequence>
<dbReference type="Pfam" id="PF07767">
    <property type="entry name" value="Nop53"/>
    <property type="match status" value="1"/>
</dbReference>
<keyword evidence="3 5" id="KW-0690">Ribosome biogenesis</keyword>
<organism evidence="7 8">
    <name type="scientific">Candida boidinii</name>
    <name type="common">Yeast</name>
    <dbReference type="NCBI Taxonomy" id="5477"/>
    <lineage>
        <taxon>Eukaryota</taxon>
        <taxon>Fungi</taxon>
        <taxon>Dikarya</taxon>
        <taxon>Ascomycota</taxon>
        <taxon>Saccharomycotina</taxon>
        <taxon>Pichiomycetes</taxon>
        <taxon>Pichiales</taxon>
        <taxon>Pichiaceae</taxon>
        <taxon>Ogataea</taxon>
        <taxon>Ogataea/Candida clade</taxon>
    </lineage>
</organism>
<feature type="compositionally biased region" description="Basic and acidic residues" evidence="6">
    <location>
        <begin position="304"/>
        <end position="313"/>
    </location>
</feature>
<dbReference type="AlphaFoldDB" id="A0A9W6SXE8"/>
<feature type="compositionally biased region" description="Basic and acidic residues" evidence="6">
    <location>
        <begin position="348"/>
        <end position="369"/>
    </location>
</feature>
<dbReference type="GO" id="GO:0000027">
    <property type="term" value="P:ribosomal large subunit assembly"/>
    <property type="evidence" value="ECO:0007669"/>
    <property type="project" value="UniProtKB-UniRule"/>
</dbReference>
<dbReference type="PANTHER" id="PTHR14211">
    <property type="entry name" value="GLIOMA SUPPRESSOR CANDIDATE REGION GENE 2"/>
    <property type="match status" value="1"/>
</dbReference>
<comment type="caution">
    <text evidence="7">The sequence shown here is derived from an EMBL/GenBank/DDBJ whole genome shotgun (WGS) entry which is preliminary data.</text>
</comment>
<dbReference type="GO" id="GO:0005730">
    <property type="term" value="C:nucleolus"/>
    <property type="evidence" value="ECO:0007669"/>
    <property type="project" value="UniProtKB-SubCell"/>
</dbReference>
<feature type="region of interest" description="Disordered" evidence="6">
    <location>
        <begin position="1"/>
        <end position="21"/>
    </location>
</feature>
<evidence type="ECO:0000256" key="5">
    <source>
        <dbReference type="PIRNR" id="PIRNR017302"/>
    </source>
</evidence>
<evidence type="ECO:0000256" key="3">
    <source>
        <dbReference type="ARBA" id="ARBA00022517"/>
    </source>
</evidence>
<feature type="compositionally biased region" description="Basic and acidic residues" evidence="6">
    <location>
        <begin position="262"/>
        <end position="278"/>
    </location>
</feature>
<feature type="compositionally biased region" description="Acidic residues" evidence="6">
    <location>
        <begin position="279"/>
        <end position="291"/>
    </location>
</feature>
<dbReference type="InterPro" id="IPR011687">
    <property type="entry name" value="Nop53/GLTSCR2"/>
</dbReference>
<comment type="similarity">
    <text evidence="1 5">Belongs to the NOP53 family.</text>
</comment>
<comment type="function">
    <text evidence="5">May play a role in ribosome biogenesis.</text>
</comment>
<dbReference type="GO" id="GO:0005654">
    <property type="term" value="C:nucleoplasm"/>
    <property type="evidence" value="ECO:0007669"/>
    <property type="project" value="UniProtKB-SubCell"/>
</dbReference>
<name>A0A9W6SXE8_CANBO</name>
<dbReference type="EMBL" id="BSXN01000312">
    <property type="protein sequence ID" value="GME68043.1"/>
    <property type="molecule type" value="Genomic_DNA"/>
</dbReference>
<dbReference type="PANTHER" id="PTHR14211:SF7">
    <property type="entry name" value="RIBOSOME BIOGENESIS PROTEIN NOP53"/>
    <property type="match status" value="1"/>
</dbReference>
<dbReference type="GO" id="GO:0006364">
    <property type="term" value="P:rRNA processing"/>
    <property type="evidence" value="ECO:0007669"/>
    <property type="project" value="TreeGrafter"/>
</dbReference>
<feature type="region of interest" description="Disordered" evidence="6">
    <location>
        <begin position="344"/>
        <end position="372"/>
    </location>
</feature>
<feature type="compositionally biased region" description="Acidic residues" evidence="6">
    <location>
        <begin position="248"/>
        <end position="261"/>
    </location>
</feature>
<dbReference type="GO" id="GO:0008097">
    <property type="term" value="F:5S rRNA binding"/>
    <property type="evidence" value="ECO:0007669"/>
    <property type="project" value="TreeGrafter"/>
</dbReference>
<evidence type="ECO:0000256" key="2">
    <source>
        <dbReference type="ARBA" id="ARBA00018339"/>
    </source>
</evidence>
<feature type="compositionally biased region" description="Basic residues" evidence="6">
    <location>
        <begin position="12"/>
        <end position="21"/>
    </location>
</feature>
<evidence type="ECO:0000313" key="8">
    <source>
        <dbReference type="Proteomes" id="UP001165120"/>
    </source>
</evidence>
<keyword evidence="8" id="KW-1185">Reference proteome</keyword>
<comment type="subcellular location">
    <subcellularLocation>
        <location evidence="5">Nucleus</location>
        <location evidence="5">Nucleolus</location>
    </subcellularLocation>
    <subcellularLocation>
        <location evidence="5">Nucleus</location>
        <location evidence="5">Nucleoplasm</location>
    </subcellularLocation>
</comment>
<gene>
    <name evidence="7" type="ORF">Cboi02_000136000</name>
</gene>
<feature type="region of interest" description="Disordered" evidence="6">
    <location>
        <begin position="246"/>
        <end position="323"/>
    </location>
</feature>